<dbReference type="Proteomes" id="UP000199656">
    <property type="component" value="Unassembled WGS sequence"/>
</dbReference>
<keyword evidence="2" id="KW-1185">Reference proteome</keyword>
<name>A0A1H4GRF3_9BACT</name>
<dbReference type="InterPro" id="IPR029060">
    <property type="entry name" value="PIN-like_dom_sf"/>
</dbReference>
<sequence length="153" mass="17388">MLNIYTDTSVIGGCFDKEFQEYSNALFEEFKSGTNKLILSDVVKAELERAGSKILYKPDEVPTRFKIEIKTTLKAVKLAQAYIEKGALSNKCHNDALHIALATLQNADVLASWNFKHLVNLNRIKMYNSINLQLGYRTIDIRTPREILKPDLP</sequence>
<evidence type="ECO:0000313" key="1">
    <source>
        <dbReference type="EMBL" id="SEB11408.1"/>
    </source>
</evidence>
<evidence type="ECO:0000313" key="2">
    <source>
        <dbReference type="Proteomes" id="UP000199656"/>
    </source>
</evidence>
<proteinExistence type="predicted"/>
<protein>
    <submittedName>
        <fullName evidence="1">PIN domain-containing protein</fullName>
    </submittedName>
</protein>
<gene>
    <name evidence="1" type="ORF">SAMN05660909_05581</name>
</gene>
<dbReference type="EMBL" id="FNRL01000050">
    <property type="protein sequence ID" value="SEB11408.1"/>
    <property type="molecule type" value="Genomic_DNA"/>
</dbReference>
<reference evidence="2" key="1">
    <citation type="submission" date="2016-10" db="EMBL/GenBank/DDBJ databases">
        <authorList>
            <person name="Varghese N."/>
            <person name="Submissions S."/>
        </authorList>
    </citation>
    <scope>NUCLEOTIDE SEQUENCE [LARGE SCALE GENOMIC DNA]</scope>
    <source>
        <strain evidence="2">DSM 23920</strain>
    </source>
</reference>
<accession>A0A1H4GRF3</accession>
<dbReference type="AlphaFoldDB" id="A0A1H4GRF3"/>
<dbReference type="STRING" id="408074.SAMN05660909_05581"/>
<organism evidence="1 2">
    <name type="scientific">Chitinophaga terrae</name>
    <name type="common">ex Kim and Jung 2007</name>
    <dbReference type="NCBI Taxonomy" id="408074"/>
    <lineage>
        <taxon>Bacteria</taxon>
        <taxon>Pseudomonadati</taxon>
        <taxon>Bacteroidota</taxon>
        <taxon>Chitinophagia</taxon>
        <taxon>Chitinophagales</taxon>
        <taxon>Chitinophagaceae</taxon>
        <taxon>Chitinophaga</taxon>
    </lineage>
</organism>
<dbReference type="SUPFAM" id="SSF88723">
    <property type="entry name" value="PIN domain-like"/>
    <property type="match status" value="1"/>
</dbReference>
<dbReference type="OrthoDB" id="9799824at2"/>
<dbReference type="RefSeq" id="WP_089766229.1">
    <property type="nucleotide sequence ID" value="NZ_BKAT01000073.1"/>
</dbReference>